<reference evidence="11" key="1">
    <citation type="journal article" date="2019" name="Int. J. Syst. Evol. Microbiol.">
        <title>The Global Catalogue of Microorganisms (GCM) 10K type strain sequencing project: providing services to taxonomists for standard genome sequencing and annotation.</title>
        <authorList>
            <consortium name="The Broad Institute Genomics Platform"/>
            <consortium name="The Broad Institute Genome Sequencing Center for Infectious Disease"/>
            <person name="Wu L."/>
            <person name="Ma J."/>
        </authorList>
    </citation>
    <scope>NUCLEOTIDE SEQUENCE [LARGE SCALE GENOMIC DNA]</scope>
    <source>
        <strain evidence="11">KCTC 42182</strain>
    </source>
</reference>
<dbReference type="EMBL" id="JBHRYJ010000009">
    <property type="protein sequence ID" value="MFC3678394.1"/>
    <property type="molecule type" value="Genomic_DNA"/>
</dbReference>
<evidence type="ECO:0000313" key="10">
    <source>
        <dbReference type="EMBL" id="MFC3678394.1"/>
    </source>
</evidence>
<dbReference type="PROSITE" id="PS00072">
    <property type="entry name" value="ACYL_COA_DH_1"/>
    <property type="match status" value="1"/>
</dbReference>
<evidence type="ECO:0000256" key="1">
    <source>
        <dbReference type="ARBA" id="ARBA00001974"/>
    </source>
</evidence>
<dbReference type="InterPro" id="IPR006091">
    <property type="entry name" value="Acyl-CoA_Oxase/DH_mid-dom"/>
</dbReference>
<dbReference type="PANTHER" id="PTHR42707">
    <property type="entry name" value="ACYL-COA DEHYDROGENASE"/>
    <property type="match status" value="1"/>
</dbReference>
<evidence type="ECO:0000256" key="4">
    <source>
        <dbReference type="ARBA" id="ARBA00022827"/>
    </source>
</evidence>
<evidence type="ECO:0000256" key="5">
    <source>
        <dbReference type="RuleBase" id="RU362125"/>
    </source>
</evidence>
<dbReference type="Gene3D" id="1.20.140.10">
    <property type="entry name" value="Butyryl-CoA Dehydrogenase, subunit A, domain 3"/>
    <property type="match status" value="1"/>
</dbReference>
<dbReference type="InterPro" id="IPR052904">
    <property type="entry name" value="Acyl-CoA_dehydrogenase-like"/>
</dbReference>
<comment type="caution">
    <text evidence="10">The sequence shown here is derived from an EMBL/GenBank/DDBJ whole genome shotgun (WGS) entry which is preliminary data.</text>
</comment>
<dbReference type="Pfam" id="PF02770">
    <property type="entry name" value="Acyl-CoA_dh_M"/>
    <property type="match status" value="1"/>
</dbReference>
<dbReference type="Gene3D" id="6.10.250.600">
    <property type="match status" value="1"/>
</dbReference>
<dbReference type="Pfam" id="PF00441">
    <property type="entry name" value="Acyl-CoA_dh_1"/>
    <property type="match status" value="1"/>
</dbReference>
<feature type="region of interest" description="Disordered" evidence="6">
    <location>
        <begin position="195"/>
        <end position="216"/>
    </location>
</feature>
<accession>A0ABV7VMH2</accession>
<dbReference type="GO" id="GO:0008470">
    <property type="term" value="F:3-methylbutanoyl-CoA dehydrogenase activity"/>
    <property type="evidence" value="ECO:0007669"/>
    <property type="project" value="UniProtKB-EC"/>
</dbReference>
<organism evidence="10 11">
    <name type="scientific">Ferrovibrio xuzhouensis</name>
    <dbReference type="NCBI Taxonomy" id="1576914"/>
    <lineage>
        <taxon>Bacteria</taxon>
        <taxon>Pseudomonadati</taxon>
        <taxon>Pseudomonadota</taxon>
        <taxon>Alphaproteobacteria</taxon>
        <taxon>Rhodospirillales</taxon>
        <taxon>Rhodospirillaceae</taxon>
        <taxon>Ferrovibrio</taxon>
    </lineage>
</organism>
<protein>
    <submittedName>
        <fullName evidence="10">Isovaleryl-CoA dehydrogenase</fullName>
        <ecNumber evidence="10">1.3.8.4</ecNumber>
    </submittedName>
</protein>
<dbReference type="InterPro" id="IPR009100">
    <property type="entry name" value="AcylCoA_DH/oxidase_NM_dom_sf"/>
</dbReference>
<evidence type="ECO:0000256" key="3">
    <source>
        <dbReference type="ARBA" id="ARBA00022630"/>
    </source>
</evidence>
<dbReference type="InterPro" id="IPR009075">
    <property type="entry name" value="AcylCo_DH/oxidase_C"/>
</dbReference>
<name>A0ABV7VMH2_9PROT</name>
<dbReference type="Proteomes" id="UP001595711">
    <property type="component" value="Unassembled WGS sequence"/>
</dbReference>
<evidence type="ECO:0000259" key="8">
    <source>
        <dbReference type="Pfam" id="PF02770"/>
    </source>
</evidence>
<dbReference type="NCBIfam" id="NF008594">
    <property type="entry name" value="PRK11561.1"/>
    <property type="match status" value="1"/>
</dbReference>
<feature type="domain" description="Acyl-CoA dehydrogenase/oxidase C-terminal" evidence="7">
    <location>
        <begin position="297"/>
        <end position="452"/>
    </location>
</feature>
<keyword evidence="5 10" id="KW-0560">Oxidoreductase</keyword>
<dbReference type="Pfam" id="PF18158">
    <property type="entry name" value="AidB_N"/>
    <property type="match status" value="1"/>
</dbReference>
<dbReference type="EC" id="1.3.8.4" evidence="10"/>
<dbReference type="SUPFAM" id="SSF47203">
    <property type="entry name" value="Acyl-CoA dehydrogenase C-terminal domain-like"/>
    <property type="match status" value="1"/>
</dbReference>
<gene>
    <name evidence="10" type="ORF">ACFOOQ_22805</name>
</gene>
<evidence type="ECO:0000259" key="7">
    <source>
        <dbReference type="Pfam" id="PF00441"/>
    </source>
</evidence>
<dbReference type="Gene3D" id="2.40.110.20">
    <property type="match status" value="1"/>
</dbReference>
<evidence type="ECO:0000313" key="11">
    <source>
        <dbReference type="Proteomes" id="UP001595711"/>
    </source>
</evidence>
<keyword evidence="11" id="KW-1185">Reference proteome</keyword>
<keyword evidence="3 5" id="KW-0285">Flavoprotein</keyword>
<dbReference type="RefSeq" id="WP_379730027.1">
    <property type="nucleotide sequence ID" value="NZ_JBHRYJ010000009.1"/>
</dbReference>
<feature type="domain" description="Acyl-CoA oxidase/dehydrogenase middle" evidence="8">
    <location>
        <begin position="190"/>
        <end position="287"/>
    </location>
</feature>
<dbReference type="PANTHER" id="PTHR42707:SF3">
    <property type="entry name" value="ACYL-COA DEHYDROGENASE AIDB-RELATED"/>
    <property type="match status" value="1"/>
</dbReference>
<evidence type="ECO:0000259" key="9">
    <source>
        <dbReference type="Pfam" id="PF18158"/>
    </source>
</evidence>
<keyword evidence="4 5" id="KW-0274">FAD</keyword>
<comment type="similarity">
    <text evidence="2 5">Belongs to the acyl-CoA dehydrogenase family.</text>
</comment>
<comment type="cofactor">
    <cofactor evidence="1 5">
        <name>FAD</name>
        <dbReference type="ChEBI" id="CHEBI:57692"/>
    </cofactor>
</comment>
<feature type="domain" description="Adaptive response protein AidB N-terminal" evidence="9">
    <location>
        <begin position="20"/>
        <end position="174"/>
    </location>
</feature>
<sequence>MTAQITQGTPIAGDTHEVLNQPPALEDYNLFATDHALQNATAVNGAGWAKDRLSAYGAKLGSAETVEQGRLAHKNPPQLQLFDRFGHRRDHVEFHPAWHNIMGLIIGEGLHAAPWSDPQPGAHVARAAAYIMHAQIEPGSQCPTTMTYGSVPALKRDPVLAETWLPTIYSRQYDGSDQPMPQKTGALIGMGMTEKQGGSDVRSNTTRATPVGSGGPGGEYVITGHKWFFSCPQNDAHLVLAQAPGGLSCFFMPRWLPDGTRNAIRIQRLKDKVGNKSNASSEVEFVNAHGWLMGEEGRGVPTIIEMGTYTRLDCALGSTGLLRGAVSQALHHVYHRRAFQRHLIDQPLMTNVVADLALESEAATLLALRLARAFDRAEGSEQEAAFRRLCTPAVKYWICKRAPNAVVEAMEVHGGNGYVDEGPLGMLYKEIPLNSIWEGSGNVMCLDVLRALQKHPDSIEAYFAELIPARGNDKALDAAINDLKAEFADTEAMEHRARHVVEKMMVTLQGALLVRHSIPAVADAFCASRLGRDWGHAFGTLPKGVDTRAIADRARPV</sequence>
<proteinExistence type="inferred from homology"/>
<evidence type="ECO:0000256" key="6">
    <source>
        <dbReference type="SAM" id="MobiDB-lite"/>
    </source>
</evidence>
<dbReference type="SUPFAM" id="SSF56645">
    <property type="entry name" value="Acyl-CoA dehydrogenase NM domain-like"/>
    <property type="match status" value="1"/>
</dbReference>
<dbReference type="InterPro" id="IPR006089">
    <property type="entry name" value="Acyl-CoA_DH_CS"/>
</dbReference>
<evidence type="ECO:0000256" key="2">
    <source>
        <dbReference type="ARBA" id="ARBA00009347"/>
    </source>
</evidence>
<dbReference type="InterPro" id="IPR036250">
    <property type="entry name" value="AcylCo_DH-like_C"/>
</dbReference>
<dbReference type="InterPro" id="IPR041504">
    <property type="entry name" value="AidB_N"/>
</dbReference>